<dbReference type="Gene3D" id="3.30.60.160">
    <property type="match status" value="1"/>
</dbReference>
<evidence type="ECO:0000256" key="3">
    <source>
        <dbReference type="ARBA" id="ARBA00022737"/>
    </source>
</evidence>
<feature type="compositionally biased region" description="Polar residues" evidence="11">
    <location>
        <begin position="107"/>
        <end position="119"/>
    </location>
</feature>
<dbReference type="InterPro" id="IPR002515">
    <property type="entry name" value="Znf_C2H2C"/>
</dbReference>
<dbReference type="SMART" id="SM00561">
    <property type="entry name" value="MBT"/>
    <property type="match status" value="3"/>
</dbReference>
<gene>
    <name evidence="13" type="ORF">PMEA_00002998</name>
</gene>
<dbReference type="PROSITE" id="PS50105">
    <property type="entry name" value="SAM_DOMAIN"/>
    <property type="match status" value="1"/>
</dbReference>
<dbReference type="InterPro" id="IPR013761">
    <property type="entry name" value="SAM/pointed_sf"/>
</dbReference>
<dbReference type="Gene3D" id="2.30.30.140">
    <property type="match status" value="3"/>
</dbReference>
<evidence type="ECO:0000256" key="7">
    <source>
        <dbReference type="ARBA" id="ARBA00023015"/>
    </source>
</evidence>
<dbReference type="SUPFAM" id="SSF63748">
    <property type="entry name" value="Tudor/PWWP/MBT"/>
    <property type="match status" value="3"/>
</dbReference>
<dbReference type="InterPro" id="IPR001660">
    <property type="entry name" value="SAM"/>
</dbReference>
<dbReference type="CDD" id="cd20102">
    <property type="entry name" value="MBT_L3MBTL1-like_rpt2"/>
    <property type="match status" value="1"/>
</dbReference>
<dbReference type="Pfam" id="PF01530">
    <property type="entry name" value="zf-C2HC"/>
    <property type="match status" value="2"/>
</dbReference>
<dbReference type="PANTHER" id="PTHR12247">
    <property type="entry name" value="POLYCOMB GROUP PROTEIN"/>
    <property type="match status" value="1"/>
</dbReference>
<feature type="compositionally biased region" description="Polar residues" evidence="11">
    <location>
        <begin position="139"/>
        <end position="165"/>
    </location>
</feature>
<sequence length="1018" mass="113256">MEYKEANKTRIYMEARLLNIQRIENSSSVEGLRLLIKLQALRMNGPAEAVGVTCSVSENFEPHAKKQRLDNDCEQKIDFQTSLPSKSLQDQIEISDLGGNGKEQITAVTHDQVQPSNEGTPIAGSKKNNPIKNVEDPNSEGNKSVVNGQQHLNNNIGDSKTQASSDSKDLPIVKKEKPSFEEDDPFAALDWKDGIATLPGSNLKFKLTEFGTLEIISTVETEKGEIQWSTPTEHRKTGSEETNEKSSEGTRLDDKKDSGIPKKANTTKNSSPNATDILCCEVCGKNGLRQEFSASGRFCGLSCVGVYTGRRNKGREFVRKVKTADGKIVKKKKKGKGKKIGTAEKPPVAAGAHDSVTSVQDASLVGKFKLKGKGEKHKIKAAKQQISLEPSNLMKGEDVPYDSTKPFVWSEYLVACGAKAVPNIVFKQENPSLDVFPKPNHSFKKDYKLECIDPKHPSYICVCTIVKVKGARLRLHFDGWSESYDFWTNVDSPFIYPMHWCERNSQVLHPPRSFTKQEFNWEKYLKKCGAKAAPENLFREVQPTLHGFKVGMKLEAVDRKNPDLICVATVTNVIGNYFLVHFDEWDDSYDYWCQDDCPYIHPVGWCAENGKKLNPPNDDEVYTFQWEEYLRTTGAVAAPPDLFKKRPKPSFKPGERMEAVDKRNPSLVRAARVAAVEEYRVKVHLDGWDDIYDDWFDADSTDLHPVGWCEKTGHPLETPLTTREKISSAACPTPGCKGIGHVKGAKYSTHHSTFGCPYSLQNLNKDSCLVDRLSNNSMTEESDWSYASKQKTTGFKEVKPEIPSSPTVEGVCPTPGCNGLGHVTGHWKTHYTLSGCPNNEANQGKIFSKHTSKSPVFKKIPHLAPNSPPSVHSGAKAPVGGSIISTRSSARKVFVKDEKHHGMRQKYADKAVQHVTPFSFPWPLGSQFSMMGLSELKAAISLENDSVASNERQRMIKWTVDDVMSHVRALGCTEQAKIFGDQLIDGEAFLLLTQNDIVNILKIKLGPALKIFNTIPKH</sequence>
<keyword evidence="8" id="KW-0804">Transcription</keyword>
<dbReference type="GO" id="GO:0008270">
    <property type="term" value="F:zinc ion binding"/>
    <property type="evidence" value="ECO:0007669"/>
    <property type="project" value="UniProtKB-KW"/>
</dbReference>
<dbReference type="InterPro" id="IPR038603">
    <property type="entry name" value="Znf_FCS_sf"/>
</dbReference>
<proteinExistence type="predicted"/>
<feature type="repeat" description="MBT" evidence="10">
    <location>
        <begin position="407"/>
        <end position="511"/>
    </location>
</feature>
<dbReference type="GO" id="GO:0006325">
    <property type="term" value="P:chromatin organization"/>
    <property type="evidence" value="ECO:0007669"/>
    <property type="project" value="UniProtKB-KW"/>
</dbReference>
<dbReference type="AlphaFoldDB" id="A0AAU9WD11"/>
<dbReference type="Pfam" id="PF02820">
    <property type="entry name" value="MBT"/>
    <property type="match status" value="3"/>
</dbReference>
<dbReference type="GO" id="GO:0042393">
    <property type="term" value="F:histone binding"/>
    <property type="evidence" value="ECO:0007669"/>
    <property type="project" value="TreeGrafter"/>
</dbReference>
<evidence type="ECO:0000256" key="11">
    <source>
        <dbReference type="SAM" id="MobiDB-lite"/>
    </source>
</evidence>
<dbReference type="InterPro" id="IPR036060">
    <property type="entry name" value="Znf_C2H2C_sf"/>
</dbReference>
<feature type="repeat" description="MBT" evidence="10">
    <location>
        <begin position="519"/>
        <end position="616"/>
    </location>
</feature>
<dbReference type="InterPro" id="IPR004092">
    <property type="entry name" value="Mbt"/>
</dbReference>
<dbReference type="GO" id="GO:0045892">
    <property type="term" value="P:negative regulation of DNA-templated transcription"/>
    <property type="evidence" value="ECO:0007669"/>
    <property type="project" value="TreeGrafter"/>
</dbReference>
<keyword evidence="7" id="KW-0805">Transcription regulation</keyword>
<name>A0AAU9WD11_9CNID</name>
<feature type="repeat" description="MBT" evidence="10">
    <location>
        <begin position="624"/>
        <end position="719"/>
    </location>
</feature>
<dbReference type="Gene3D" id="1.10.150.50">
    <property type="entry name" value="Transcription Factor, Ets-1"/>
    <property type="match status" value="1"/>
</dbReference>
<dbReference type="SUPFAM" id="SSF103637">
    <property type="entry name" value="CCHHC domain"/>
    <property type="match status" value="2"/>
</dbReference>
<protein>
    <recommendedName>
        <fullName evidence="12">SAM domain-containing protein</fullName>
    </recommendedName>
</protein>
<feature type="compositionally biased region" description="Basic residues" evidence="11">
    <location>
        <begin position="329"/>
        <end position="339"/>
    </location>
</feature>
<dbReference type="CDD" id="cd20103">
    <property type="entry name" value="MBT_L3MBTL1-like_rpt3"/>
    <property type="match status" value="1"/>
</dbReference>
<evidence type="ECO:0000256" key="9">
    <source>
        <dbReference type="ARBA" id="ARBA00023242"/>
    </source>
</evidence>
<dbReference type="InterPro" id="IPR050548">
    <property type="entry name" value="PcG_chromatin_remod_factors"/>
</dbReference>
<feature type="region of interest" description="Disordered" evidence="11">
    <location>
        <begin position="107"/>
        <end position="170"/>
    </location>
</feature>
<evidence type="ECO:0000256" key="1">
    <source>
        <dbReference type="ARBA" id="ARBA00004123"/>
    </source>
</evidence>
<keyword evidence="5" id="KW-0862">Zinc</keyword>
<dbReference type="CDD" id="cd20101">
    <property type="entry name" value="MBT_L3MBTL1-like_rpt1"/>
    <property type="match status" value="1"/>
</dbReference>
<evidence type="ECO:0000256" key="6">
    <source>
        <dbReference type="ARBA" id="ARBA00022853"/>
    </source>
</evidence>
<dbReference type="GO" id="GO:0003682">
    <property type="term" value="F:chromatin binding"/>
    <property type="evidence" value="ECO:0007669"/>
    <property type="project" value="TreeGrafter"/>
</dbReference>
<evidence type="ECO:0000256" key="5">
    <source>
        <dbReference type="ARBA" id="ARBA00022833"/>
    </source>
</evidence>
<evidence type="ECO:0000259" key="12">
    <source>
        <dbReference type="PROSITE" id="PS50105"/>
    </source>
</evidence>
<keyword evidence="2" id="KW-0479">Metal-binding</keyword>
<dbReference type="PANTHER" id="PTHR12247:SF131">
    <property type="entry name" value="LD05287P"/>
    <property type="match status" value="1"/>
</dbReference>
<dbReference type="SUPFAM" id="SSF47769">
    <property type="entry name" value="SAM/Pointed domain"/>
    <property type="match status" value="1"/>
</dbReference>
<keyword evidence="4" id="KW-0863">Zinc-finger</keyword>
<dbReference type="Proteomes" id="UP001159428">
    <property type="component" value="Unassembled WGS sequence"/>
</dbReference>
<dbReference type="Pfam" id="PF00536">
    <property type="entry name" value="SAM_1"/>
    <property type="match status" value="1"/>
</dbReference>
<dbReference type="PROSITE" id="PS51802">
    <property type="entry name" value="ZF_CCHHC"/>
    <property type="match status" value="2"/>
</dbReference>
<comment type="subcellular location">
    <subcellularLocation>
        <location evidence="1">Nucleus</location>
    </subcellularLocation>
</comment>
<evidence type="ECO:0000256" key="4">
    <source>
        <dbReference type="ARBA" id="ARBA00022771"/>
    </source>
</evidence>
<feature type="region of interest" description="Disordered" evidence="11">
    <location>
        <begin position="223"/>
        <end position="271"/>
    </location>
</feature>
<dbReference type="GO" id="GO:0005634">
    <property type="term" value="C:nucleus"/>
    <property type="evidence" value="ECO:0007669"/>
    <property type="project" value="UniProtKB-SubCell"/>
</dbReference>
<dbReference type="EMBL" id="CALNXJ010000011">
    <property type="protein sequence ID" value="CAH3107901.1"/>
    <property type="molecule type" value="Genomic_DNA"/>
</dbReference>
<organism evidence="13 14">
    <name type="scientific">Pocillopora meandrina</name>
    <dbReference type="NCBI Taxonomy" id="46732"/>
    <lineage>
        <taxon>Eukaryota</taxon>
        <taxon>Metazoa</taxon>
        <taxon>Cnidaria</taxon>
        <taxon>Anthozoa</taxon>
        <taxon>Hexacorallia</taxon>
        <taxon>Scleractinia</taxon>
        <taxon>Astrocoeniina</taxon>
        <taxon>Pocilloporidae</taxon>
        <taxon>Pocillopora</taxon>
    </lineage>
</organism>
<evidence type="ECO:0000256" key="8">
    <source>
        <dbReference type="ARBA" id="ARBA00023163"/>
    </source>
</evidence>
<evidence type="ECO:0000256" key="10">
    <source>
        <dbReference type="PROSITE-ProRule" id="PRU00459"/>
    </source>
</evidence>
<keyword evidence="9" id="KW-0539">Nucleus</keyword>
<keyword evidence="3" id="KW-0677">Repeat</keyword>
<reference evidence="13 14" key="1">
    <citation type="submission" date="2022-05" db="EMBL/GenBank/DDBJ databases">
        <authorList>
            <consortium name="Genoscope - CEA"/>
            <person name="William W."/>
        </authorList>
    </citation>
    <scope>NUCLEOTIDE SEQUENCE [LARGE SCALE GENOMIC DNA]</scope>
</reference>
<feature type="domain" description="SAM" evidence="12">
    <location>
        <begin position="958"/>
        <end position="1018"/>
    </location>
</feature>
<comment type="caution">
    <text evidence="13">The sequence shown here is derived from an EMBL/GenBank/DDBJ whole genome shotgun (WGS) entry which is preliminary data.</text>
</comment>
<evidence type="ECO:0000313" key="14">
    <source>
        <dbReference type="Proteomes" id="UP001159428"/>
    </source>
</evidence>
<keyword evidence="14" id="KW-1185">Reference proteome</keyword>
<keyword evidence="6" id="KW-0156">Chromatin regulator</keyword>
<dbReference type="PROSITE" id="PS51079">
    <property type="entry name" value="MBT"/>
    <property type="match status" value="3"/>
</dbReference>
<evidence type="ECO:0000256" key="2">
    <source>
        <dbReference type="ARBA" id="ARBA00022723"/>
    </source>
</evidence>
<feature type="compositionally biased region" description="Basic and acidic residues" evidence="11">
    <location>
        <begin position="232"/>
        <end position="260"/>
    </location>
</feature>
<accession>A0AAU9WD11</accession>
<evidence type="ECO:0000313" key="13">
    <source>
        <dbReference type="EMBL" id="CAH3107901.1"/>
    </source>
</evidence>
<feature type="region of interest" description="Disordered" evidence="11">
    <location>
        <begin position="328"/>
        <end position="353"/>
    </location>
</feature>
<dbReference type="Gene3D" id="4.10.320.30">
    <property type="match status" value="2"/>
</dbReference>